<reference evidence="1" key="1">
    <citation type="submission" date="2021-02" db="EMBL/GenBank/DDBJ databases">
        <authorList>
            <consortium name="DOE Joint Genome Institute"/>
            <person name="Ahrendt S."/>
            <person name="Looney B.P."/>
            <person name="Miyauchi S."/>
            <person name="Morin E."/>
            <person name="Drula E."/>
            <person name="Courty P.E."/>
            <person name="Chicoki N."/>
            <person name="Fauchery L."/>
            <person name="Kohler A."/>
            <person name="Kuo A."/>
            <person name="Labutti K."/>
            <person name="Pangilinan J."/>
            <person name="Lipzen A."/>
            <person name="Riley R."/>
            <person name="Andreopoulos W."/>
            <person name="He G."/>
            <person name="Johnson J."/>
            <person name="Barry K.W."/>
            <person name="Grigoriev I.V."/>
            <person name="Nagy L."/>
            <person name="Hibbett D."/>
            <person name="Henrissat B."/>
            <person name="Matheny P.B."/>
            <person name="Labbe J."/>
            <person name="Martin F."/>
        </authorList>
    </citation>
    <scope>NUCLEOTIDE SEQUENCE</scope>
    <source>
        <strain evidence="1">FP105234-sp</strain>
    </source>
</reference>
<keyword evidence="2" id="KW-1185">Reference proteome</keyword>
<reference evidence="1" key="2">
    <citation type="journal article" date="2022" name="New Phytol.">
        <title>Evolutionary transition to the ectomycorrhizal habit in the genomes of a hyperdiverse lineage of mushroom-forming fungi.</title>
        <authorList>
            <person name="Looney B."/>
            <person name="Miyauchi S."/>
            <person name="Morin E."/>
            <person name="Drula E."/>
            <person name="Courty P.E."/>
            <person name="Kohler A."/>
            <person name="Kuo A."/>
            <person name="LaButti K."/>
            <person name="Pangilinan J."/>
            <person name="Lipzen A."/>
            <person name="Riley R."/>
            <person name="Andreopoulos W."/>
            <person name="He G."/>
            <person name="Johnson J."/>
            <person name="Nolan M."/>
            <person name="Tritt A."/>
            <person name="Barry K.W."/>
            <person name="Grigoriev I.V."/>
            <person name="Nagy L.G."/>
            <person name="Hibbett D."/>
            <person name="Henrissat B."/>
            <person name="Matheny P.B."/>
            <person name="Labbe J."/>
            <person name="Martin F.M."/>
        </authorList>
    </citation>
    <scope>NUCLEOTIDE SEQUENCE</scope>
    <source>
        <strain evidence="1">FP105234-sp</strain>
    </source>
</reference>
<dbReference type="EMBL" id="MU275954">
    <property type="protein sequence ID" value="KAI0045342.1"/>
    <property type="molecule type" value="Genomic_DNA"/>
</dbReference>
<name>A0ACB8RN62_9AGAM</name>
<sequence length="108" mass="11693">MACTYLPVSLRLTLRASRGELTGIHWTGMPNTVRLRGGLARSLTSTQISVKSTGAYPPPTGIVAPIPSPQSAFSPAFTARRYVPQCYFSALMRLRVNVNAEADRMPGL</sequence>
<gene>
    <name evidence="1" type="ORF">FA95DRAFT_129154</name>
</gene>
<proteinExistence type="predicted"/>
<evidence type="ECO:0000313" key="1">
    <source>
        <dbReference type="EMBL" id="KAI0045342.1"/>
    </source>
</evidence>
<organism evidence="1 2">
    <name type="scientific">Auriscalpium vulgare</name>
    <dbReference type="NCBI Taxonomy" id="40419"/>
    <lineage>
        <taxon>Eukaryota</taxon>
        <taxon>Fungi</taxon>
        <taxon>Dikarya</taxon>
        <taxon>Basidiomycota</taxon>
        <taxon>Agaricomycotina</taxon>
        <taxon>Agaricomycetes</taxon>
        <taxon>Russulales</taxon>
        <taxon>Auriscalpiaceae</taxon>
        <taxon>Auriscalpium</taxon>
    </lineage>
</organism>
<comment type="caution">
    <text evidence="1">The sequence shown here is derived from an EMBL/GenBank/DDBJ whole genome shotgun (WGS) entry which is preliminary data.</text>
</comment>
<dbReference type="Proteomes" id="UP000814033">
    <property type="component" value="Unassembled WGS sequence"/>
</dbReference>
<accession>A0ACB8RN62</accession>
<protein>
    <submittedName>
        <fullName evidence="1">Uncharacterized protein</fullName>
    </submittedName>
</protein>
<evidence type="ECO:0000313" key="2">
    <source>
        <dbReference type="Proteomes" id="UP000814033"/>
    </source>
</evidence>